<dbReference type="InterPro" id="IPR011990">
    <property type="entry name" value="TPR-like_helical_dom_sf"/>
</dbReference>
<dbReference type="Gene3D" id="1.25.40.10">
    <property type="entry name" value="Tetratricopeptide repeat domain"/>
    <property type="match status" value="1"/>
</dbReference>
<gene>
    <name evidence="1" type="ORF">POF43_023550</name>
</gene>
<evidence type="ECO:0008006" key="3">
    <source>
        <dbReference type="Google" id="ProtNLM"/>
    </source>
</evidence>
<sequence length="244" mass="26936">MTARLVFRNSAGQEITTQDLKGFTGKVNWEVTGGEQVPAQARLLHQRARKAGGRGDYDRALTFLGQTQALAPAWPYPPYDAAFTILLQGDTAKAEELYERVDRLAPRGFFTRKTALDMLRRERAGTLFTGFSMAFIRLEWVSDPEKKKAILQGIVARHPQFPPAWEELATLMTGSHDQLQAIAKGLESNPDLETKGMLLINKALLLRRGGDQETAIHILGELTLDPSSTLGTETLAKVALAGMF</sequence>
<keyword evidence="2" id="KW-1185">Reference proteome</keyword>
<protein>
    <recommendedName>
        <fullName evidence="3">Tetratricopeptide repeat protein</fullName>
    </recommendedName>
</protein>
<proteinExistence type="predicted"/>
<evidence type="ECO:0000313" key="1">
    <source>
        <dbReference type="EMBL" id="MDI5965667.1"/>
    </source>
</evidence>
<comment type="caution">
    <text evidence="1">The sequence shown here is derived from an EMBL/GenBank/DDBJ whole genome shotgun (WGS) entry which is preliminary data.</text>
</comment>
<evidence type="ECO:0000313" key="2">
    <source>
        <dbReference type="Proteomes" id="UP001156398"/>
    </source>
</evidence>
<dbReference type="RefSeq" id="WP_271324002.1">
    <property type="nucleotide sequence ID" value="NZ_JAAGKO020000039.1"/>
</dbReference>
<accession>A0ABT6W4I0</accession>
<dbReference type="SUPFAM" id="SSF48452">
    <property type="entry name" value="TPR-like"/>
    <property type="match status" value="1"/>
</dbReference>
<name>A0ABT6W4I0_9ACTN</name>
<reference evidence="1 2" key="1">
    <citation type="submission" date="2023-05" db="EMBL/GenBank/DDBJ databases">
        <title>Streptantibioticus silvisoli sp. nov., acidotolerant actinomycetes 1 from pine litter.</title>
        <authorList>
            <person name="Swiecimska M."/>
            <person name="Golinska P."/>
            <person name="Sangal V."/>
            <person name="Wachnowicz B."/>
            <person name="Goodfellow M."/>
        </authorList>
    </citation>
    <scope>NUCLEOTIDE SEQUENCE [LARGE SCALE GENOMIC DNA]</scope>
    <source>
        <strain evidence="1 2">SL54</strain>
    </source>
</reference>
<organism evidence="1 2">
    <name type="scientific">Streptantibioticus silvisoli</name>
    <dbReference type="NCBI Taxonomy" id="2705255"/>
    <lineage>
        <taxon>Bacteria</taxon>
        <taxon>Bacillati</taxon>
        <taxon>Actinomycetota</taxon>
        <taxon>Actinomycetes</taxon>
        <taxon>Kitasatosporales</taxon>
        <taxon>Streptomycetaceae</taxon>
        <taxon>Streptantibioticus</taxon>
    </lineage>
</organism>
<dbReference type="EMBL" id="JAAGKO020000039">
    <property type="protein sequence ID" value="MDI5965667.1"/>
    <property type="molecule type" value="Genomic_DNA"/>
</dbReference>
<dbReference type="Proteomes" id="UP001156398">
    <property type="component" value="Unassembled WGS sequence"/>
</dbReference>